<dbReference type="PROSITE" id="PS51372">
    <property type="entry name" value="PRD_2"/>
    <property type="match status" value="2"/>
</dbReference>
<dbReference type="SUPFAM" id="SSF55804">
    <property type="entry name" value="Phoshotransferase/anion transport protein"/>
    <property type="match status" value="1"/>
</dbReference>
<dbReference type="SUPFAM" id="SSF63520">
    <property type="entry name" value="PTS-regulatory domain, PRD"/>
    <property type="match status" value="1"/>
</dbReference>
<dbReference type="InterPro" id="IPR002178">
    <property type="entry name" value="PTS_EIIA_type-2_dom"/>
</dbReference>
<sequence length="669" mass="77788">MISGKGIVLLQNIIENNGKKSIKDLSNELEMGERTVRYEIEKIEEYLNDNYKVKNFSNIELTKGTVKITDIKIVKKILKENYNIKLLSSEEREMYILLEILFKRSINQGKLAEKLDVSRNTLKLYLKNIKNLLTNYNLSLELSPKKGLILVGEEENIRLCALNFFGILKNYKNYLFKEIVENEISIDEDGIISFMNYCQKLMNRIVSDEAFEIIKKYLKITIAMVKNKNNIEKIKNENFLEETEEYKAVKKASALIESNYDIELPKVEYLKITDFFLGSHTYNHKYSYYENWVEMEVLVKKLIQNYNKRIDVDISKDDILLDGLLNHLKPTIYRIQNGIQLENSIYLEVIESYPNFFKITKEVMNDLESYIEKEFSDDEIAFITIHFKASMDRNRVIIKNKKKVLLVCGMGYGTSKLLAQQLKELFSIDIIDIIPKHILTASLNKNEIDVIITTVDLDLLDFSIPIIKVKAILSTENINLLKKNGFEKRNKKYLLSDFMNEIEKNCTINDKENMIQSLKNILNSNLIDDISPKKITIFDMLNKKQILLGEFAKDWEEAVRKAGNLLLNNKCVDESYVEDMIQCIKNYGSYMVMGKNIAFPHAKTDNNVNKTAFSIITLKNSVLFPGDIPVKTIIAFSSKDNKEHLDGFLEIVEEIEKSDFNMEKFVKKF</sequence>
<dbReference type="InterPro" id="IPR050661">
    <property type="entry name" value="BglG_antiterminators"/>
</dbReference>
<evidence type="ECO:0000313" key="9">
    <source>
        <dbReference type="EMBL" id="MDX8337254.1"/>
    </source>
</evidence>
<feature type="domain" description="PRD" evidence="8">
    <location>
        <begin position="178"/>
        <end position="286"/>
    </location>
</feature>
<dbReference type="SUPFAM" id="SSF52794">
    <property type="entry name" value="PTS system IIB component-like"/>
    <property type="match status" value="1"/>
</dbReference>
<evidence type="ECO:0000256" key="5">
    <source>
        <dbReference type="ARBA" id="ARBA00023163"/>
    </source>
</evidence>
<dbReference type="Pfam" id="PF00874">
    <property type="entry name" value="PRD"/>
    <property type="match status" value="2"/>
</dbReference>
<dbReference type="InterPro" id="IPR011608">
    <property type="entry name" value="PRD"/>
</dbReference>
<dbReference type="InterPro" id="IPR003501">
    <property type="entry name" value="PTS_EIIB_2/3"/>
</dbReference>
<keyword evidence="2" id="KW-0677">Repeat</keyword>
<feature type="domain" description="PRD" evidence="8">
    <location>
        <begin position="290"/>
        <end position="397"/>
    </location>
</feature>
<dbReference type="Gene3D" id="3.40.50.2300">
    <property type="match status" value="1"/>
</dbReference>
<evidence type="ECO:0000256" key="4">
    <source>
        <dbReference type="ARBA" id="ARBA00023159"/>
    </source>
</evidence>
<dbReference type="InterPro" id="IPR036095">
    <property type="entry name" value="PTS_EIIB-like_sf"/>
</dbReference>
<dbReference type="Gene3D" id="1.10.1790.10">
    <property type="entry name" value="PRD domain"/>
    <property type="match status" value="1"/>
</dbReference>
<keyword evidence="5" id="KW-0804">Transcription</keyword>
<dbReference type="Gene3D" id="3.40.930.10">
    <property type="entry name" value="Mannitol-specific EII, Chain A"/>
    <property type="match status" value="1"/>
</dbReference>
<evidence type="ECO:0000259" key="7">
    <source>
        <dbReference type="PROSITE" id="PS51099"/>
    </source>
</evidence>
<dbReference type="PANTHER" id="PTHR30185:SF18">
    <property type="entry name" value="TRANSCRIPTIONAL REGULATOR MTLR"/>
    <property type="match status" value="1"/>
</dbReference>
<dbReference type="InterPro" id="IPR013011">
    <property type="entry name" value="PTS_EIIB_2"/>
</dbReference>
<accession>A0ABU4WEY4</accession>
<keyword evidence="3" id="KW-0805">Transcription regulation</keyword>
<evidence type="ECO:0000259" key="6">
    <source>
        <dbReference type="PROSITE" id="PS51094"/>
    </source>
</evidence>
<protein>
    <submittedName>
        <fullName evidence="9">BglG family transcription antiterminator</fullName>
    </submittedName>
</protein>
<gene>
    <name evidence="9" type="ORF">RFV38_12245</name>
</gene>
<dbReference type="Pfam" id="PF02302">
    <property type="entry name" value="PTS_IIB"/>
    <property type="match status" value="1"/>
</dbReference>
<evidence type="ECO:0000256" key="1">
    <source>
        <dbReference type="ARBA" id="ARBA00022679"/>
    </source>
</evidence>
<feature type="domain" description="PTS EIIA type-2" evidence="6">
    <location>
        <begin position="539"/>
        <end position="669"/>
    </location>
</feature>
<evidence type="ECO:0000259" key="8">
    <source>
        <dbReference type="PROSITE" id="PS51372"/>
    </source>
</evidence>
<reference evidence="10" key="1">
    <citation type="submission" date="2023-07" db="EMBL/GenBank/DDBJ databases">
        <authorList>
            <person name="Colorado M.A."/>
            <person name="Villamil L.M."/>
            <person name="Melo J.F."/>
            <person name="Rodriguez J.A."/>
            <person name="Ruiz R.Y."/>
        </authorList>
    </citation>
    <scope>NUCLEOTIDE SEQUENCE [LARGE SCALE GENOMIC DNA]</scope>
    <source>
        <strain evidence="10">C33</strain>
    </source>
</reference>
<dbReference type="EMBL" id="JAVIKH010000026">
    <property type="protein sequence ID" value="MDX8337254.1"/>
    <property type="molecule type" value="Genomic_DNA"/>
</dbReference>
<evidence type="ECO:0000256" key="2">
    <source>
        <dbReference type="ARBA" id="ARBA00022737"/>
    </source>
</evidence>
<keyword evidence="1" id="KW-0808">Transferase</keyword>
<dbReference type="PANTHER" id="PTHR30185">
    <property type="entry name" value="CRYPTIC BETA-GLUCOSIDE BGL OPERON ANTITERMINATOR"/>
    <property type="match status" value="1"/>
</dbReference>
<dbReference type="InterPro" id="IPR036634">
    <property type="entry name" value="PRD_sf"/>
</dbReference>
<dbReference type="InterPro" id="IPR007737">
    <property type="entry name" value="Mga_HTH"/>
</dbReference>
<name>A0ABU4WEY4_9FUSO</name>
<dbReference type="PROSITE" id="PS51099">
    <property type="entry name" value="PTS_EIIB_TYPE_2"/>
    <property type="match status" value="1"/>
</dbReference>
<dbReference type="Proteomes" id="UP001279681">
    <property type="component" value="Unassembled WGS sequence"/>
</dbReference>
<organism evidence="9 10">
    <name type="scientific">Candidatus Cetobacterium colombiensis</name>
    <dbReference type="NCBI Taxonomy" id="3073100"/>
    <lineage>
        <taxon>Bacteria</taxon>
        <taxon>Fusobacteriati</taxon>
        <taxon>Fusobacteriota</taxon>
        <taxon>Fusobacteriia</taxon>
        <taxon>Fusobacteriales</taxon>
        <taxon>Fusobacteriaceae</taxon>
        <taxon>Cetobacterium</taxon>
    </lineage>
</organism>
<dbReference type="PROSITE" id="PS51094">
    <property type="entry name" value="PTS_EIIA_TYPE_2"/>
    <property type="match status" value="1"/>
</dbReference>
<dbReference type="CDD" id="cd05568">
    <property type="entry name" value="PTS_IIB_bgl_like"/>
    <property type="match status" value="1"/>
</dbReference>
<keyword evidence="10" id="KW-1185">Reference proteome</keyword>
<dbReference type="Pfam" id="PF05043">
    <property type="entry name" value="Mga"/>
    <property type="match status" value="1"/>
</dbReference>
<dbReference type="RefSeq" id="WP_320314606.1">
    <property type="nucleotide sequence ID" value="NZ_JAVIKH010000026.1"/>
</dbReference>
<dbReference type="InterPro" id="IPR016152">
    <property type="entry name" value="PTrfase/Anion_transptr"/>
</dbReference>
<dbReference type="Pfam" id="PF00359">
    <property type="entry name" value="PTS_EIIA_2"/>
    <property type="match status" value="1"/>
</dbReference>
<comment type="caution">
    <text evidence="9">The sequence shown here is derived from an EMBL/GenBank/DDBJ whole genome shotgun (WGS) entry which is preliminary data.</text>
</comment>
<proteinExistence type="predicted"/>
<evidence type="ECO:0000313" key="10">
    <source>
        <dbReference type="Proteomes" id="UP001279681"/>
    </source>
</evidence>
<feature type="domain" description="PTS EIIB type-2" evidence="7">
    <location>
        <begin position="402"/>
        <end position="493"/>
    </location>
</feature>
<evidence type="ECO:0000256" key="3">
    <source>
        <dbReference type="ARBA" id="ARBA00023015"/>
    </source>
</evidence>
<keyword evidence="4" id="KW-0010">Activator</keyword>